<protein>
    <submittedName>
        <fullName evidence="6">Site-specific integrase</fullName>
    </submittedName>
</protein>
<evidence type="ECO:0000256" key="1">
    <source>
        <dbReference type="ARBA" id="ARBA00022908"/>
    </source>
</evidence>
<dbReference type="CDD" id="cd01189">
    <property type="entry name" value="INT_ICEBs1_C_like"/>
    <property type="match status" value="1"/>
</dbReference>
<accession>A0A372LWH0</accession>
<reference evidence="6 7" key="1">
    <citation type="submission" date="2018-08" db="EMBL/GenBank/DDBJ databases">
        <title>Isolation, diversity and antifungal activity of Actinobacteria from wheat.</title>
        <authorList>
            <person name="Han C."/>
        </authorList>
    </citation>
    <scope>NUCLEOTIDE SEQUENCE [LARGE SCALE GENOMIC DNA]</scope>
    <source>
        <strain evidence="6 7">NEAU-YY421</strain>
    </source>
</reference>
<gene>
    <name evidence="6" type="ORF">DY218_30600</name>
</gene>
<name>A0A372LWH0_9ACTN</name>
<dbReference type="GO" id="GO:0006310">
    <property type="term" value="P:DNA recombination"/>
    <property type="evidence" value="ECO:0007669"/>
    <property type="project" value="UniProtKB-KW"/>
</dbReference>
<dbReference type="InterPro" id="IPR050090">
    <property type="entry name" value="Tyrosine_recombinase_XerCD"/>
</dbReference>
<dbReference type="PROSITE" id="PS51898">
    <property type="entry name" value="TYR_RECOMBINASE"/>
    <property type="match status" value="1"/>
</dbReference>
<evidence type="ECO:0000256" key="4">
    <source>
        <dbReference type="SAM" id="MobiDB-lite"/>
    </source>
</evidence>
<dbReference type="InterPro" id="IPR013762">
    <property type="entry name" value="Integrase-like_cat_sf"/>
</dbReference>
<sequence length="428" mass="47979">MAKQQKKNANNEGTIYQRKDGRWEGSAYVLRTDGTYKRRSVYGKTWDEAHERLTRLKADSLNGLPVATSKMTVSEYLAYWLANVAKGKVRRTTYVNYESLVRNYVTAEFGKKKLVRLTARDIRAFLAKTATTCQCCAQGKDKQRPEHKRRCCALGKCCKKLPSDRTVRFLLVIMRAALQHAVREDELPRNVARNVELGMGTKREIEPLTAKEGRQLLATARGNRLWAAYELAVRIGLRRGELLGLRWSDLDLHEGVLTVRQALQRVGGELLIVAPKTQRSARRVALPPECVTALRDQRAQQIADRNAAGNNWKGTGHGLVFTTKNGTPIEPRNLNRSFEALSSRAGVRKVRFHDLRHTCASLLHEQGADARMIMEVLGHSSIRVTMDIYTFVRLDSQRSAFDRVGDALRSDGDGPDDDDGAAGVPVAV</sequence>
<feature type="domain" description="Tyr recombinase" evidence="5">
    <location>
        <begin position="203"/>
        <end position="402"/>
    </location>
</feature>
<evidence type="ECO:0000256" key="2">
    <source>
        <dbReference type="ARBA" id="ARBA00023125"/>
    </source>
</evidence>
<dbReference type="InterPro" id="IPR004107">
    <property type="entry name" value="Integrase_SAM-like_N"/>
</dbReference>
<dbReference type="InterPro" id="IPR010998">
    <property type="entry name" value="Integrase_recombinase_N"/>
</dbReference>
<dbReference type="GO" id="GO:0003677">
    <property type="term" value="F:DNA binding"/>
    <property type="evidence" value="ECO:0007669"/>
    <property type="project" value="UniProtKB-KW"/>
</dbReference>
<dbReference type="EMBL" id="QUAK01000229">
    <property type="protein sequence ID" value="RFU82889.1"/>
    <property type="molecule type" value="Genomic_DNA"/>
</dbReference>
<dbReference type="AlphaFoldDB" id="A0A372LWH0"/>
<dbReference type="PANTHER" id="PTHR30349">
    <property type="entry name" value="PHAGE INTEGRASE-RELATED"/>
    <property type="match status" value="1"/>
</dbReference>
<dbReference type="Pfam" id="PF00589">
    <property type="entry name" value="Phage_integrase"/>
    <property type="match status" value="1"/>
</dbReference>
<dbReference type="SUPFAM" id="SSF56349">
    <property type="entry name" value="DNA breaking-rejoining enzymes"/>
    <property type="match status" value="1"/>
</dbReference>
<dbReference type="Pfam" id="PF14659">
    <property type="entry name" value="Phage_int_SAM_3"/>
    <property type="match status" value="1"/>
</dbReference>
<dbReference type="RefSeq" id="WP_128559405.1">
    <property type="nucleotide sequence ID" value="NZ_QUAK01000229.1"/>
</dbReference>
<evidence type="ECO:0000313" key="7">
    <source>
        <dbReference type="Proteomes" id="UP000263094"/>
    </source>
</evidence>
<keyword evidence="3" id="KW-0233">DNA recombination</keyword>
<evidence type="ECO:0000256" key="3">
    <source>
        <dbReference type="ARBA" id="ARBA00023172"/>
    </source>
</evidence>
<proteinExistence type="predicted"/>
<dbReference type="Gene3D" id="1.10.150.130">
    <property type="match status" value="1"/>
</dbReference>
<dbReference type="GO" id="GO:0015074">
    <property type="term" value="P:DNA integration"/>
    <property type="evidence" value="ECO:0007669"/>
    <property type="project" value="UniProtKB-KW"/>
</dbReference>
<feature type="region of interest" description="Disordered" evidence="4">
    <location>
        <begin position="405"/>
        <end position="428"/>
    </location>
</feature>
<evidence type="ECO:0000259" key="5">
    <source>
        <dbReference type="PROSITE" id="PS51898"/>
    </source>
</evidence>
<dbReference type="Proteomes" id="UP000263094">
    <property type="component" value="Unassembled WGS sequence"/>
</dbReference>
<keyword evidence="7" id="KW-1185">Reference proteome</keyword>
<dbReference type="Gene3D" id="1.10.443.10">
    <property type="entry name" value="Intergrase catalytic core"/>
    <property type="match status" value="1"/>
</dbReference>
<keyword evidence="2" id="KW-0238">DNA-binding</keyword>
<dbReference type="PANTHER" id="PTHR30349:SF91">
    <property type="entry name" value="INTA PROTEIN"/>
    <property type="match status" value="1"/>
</dbReference>
<comment type="caution">
    <text evidence="6">The sequence shown here is derived from an EMBL/GenBank/DDBJ whole genome shotgun (WGS) entry which is preliminary data.</text>
</comment>
<dbReference type="InterPro" id="IPR002104">
    <property type="entry name" value="Integrase_catalytic"/>
</dbReference>
<dbReference type="OrthoDB" id="3175606at2"/>
<evidence type="ECO:0000313" key="6">
    <source>
        <dbReference type="EMBL" id="RFU82889.1"/>
    </source>
</evidence>
<keyword evidence="1" id="KW-0229">DNA integration</keyword>
<dbReference type="InterPro" id="IPR011010">
    <property type="entry name" value="DNA_brk_join_enz"/>
</dbReference>
<organism evidence="6 7">
    <name type="scientific">Streptomyces triticagri</name>
    <dbReference type="NCBI Taxonomy" id="2293568"/>
    <lineage>
        <taxon>Bacteria</taxon>
        <taxon>Bacillati</taxon>
        <taxon>Actinomycetota</taxon>
        <taxon>Actinomycetes</taxon>
        <taxon>Kitasatosporales</taxon>
        <taxon>Streptomycetaceae</taxon>
        <taxon>Streptomyces</taxon>
    </lineage>
</organism>